<accession>X1SZP3</accession>
<sequence length="132" mass="15688">KRDYYFAIEQINNPGIIGSIDLRSPEYIERAETGYWMAVPHWGNGYMTDAVRLVCYLGFKYLGLIKIYAPVFIGNTASRRVLEKNRFSSEGVLHCHHKKRGQWHDVWYMSLLRSVWMKEQEFYKPQHELIQT</sequence>
<organism evidence="5">
    <name type="scientific">marine sediment metagenome</name>
    <dbReference type="NCBI Taxonomy" id="412755"/>
    <lineage>
        <taxon>unclassified sequences</taxon>
        <taxon>metagenomes</taxon>
        <taxon>ecological metagenomes</taxon>
    </lineage>
</organism>
<feature type="non-terminal residue" evidence="5">
    <location>
        <position position="1"/>
    </location>
</feature>
<dbReference type="EMBL" id="BARW01017073">
    <property type="protein sequence ID" value="GAI98512.1"/>
    <property type="molecule type" value="Genomic_DNA"/>
</dbReference>
<proteinExistence type="inferred from homology"/>
<keyword evidence="2" id="KW-0012">Acyltransferase</keyword>
<dbReference type="PANTHER" id="PTHR43792:SF8">
    <property type="entry name" value="[RIBOSOMAL PROTEIN US5]-ALANINE N-ACETYLTRANSFERASE"/>
    <property type="match status" value="1"/>
</dbReference>
<dbReference type="SUPFAM" id="SSF55729">
    <property type="entry name" value="Acyl-CoA N-acyltransferases (Nat)"/>
    <property type="match status" value="1"/>
</dbReference>
<evidence type="ECO:0000313" key="5">
    <source>
        <dbReference type="EMBL" id="GAI98512.1"/>
    </source>
</evidence>
<evidence type="ECO:0000259" key="4">
    <source>
        <dbReference type="Pfam" id="PF13302"/>
    </source>
</evidence>
<dbReference type="GO" id="GO:0005737">
    <property type="term" value="C:cytoplasm"/>
    <property type="evidence" value="ECO:0007669"/>
    <property type="project" value="TreeGrafter"/>
</dbReference>
<dbReference type="Gene3D" id="3.40.630.30">
    <property type="match status" value="1"/>
</dbReference>
<name>X1SZP3_9ZZZZ</name>
<dbReference type="AlphaFoldDB" id="X1SZP3"/>
<dbReference type="InterPro" id="IPR051531">
    <property type="entry name" value="N-acetyltransferase"/>
</dbReference>
<protein>
    <recommendedName>
        <fullName evidence="4">N-acetyltransferase domain-containing protein</fullName>
    </recommendedName>
</protein>
<gene>
    <name evidence="5" type="ORF">S12H4_29575</name>
</gene>
<evidence type="ECO:0000256" key="3">
    <source>
        <dbReference type="ARBA" id="ARBA00038502"/>
    </source>
</evidence>
<feature type="domain" description="N-acetyltransferase" evidence="4">
    <location>
        <begin position="2"/>
        <end position="87"/>
    </location>
</feature>
<dbReference type="GO" id="GO:0008999">
    <property type="term" value="F:protein-N-terminal-alanine acetyltransferase activity"/>
    <property type="evidence" value="ECO:0007669"/>
    <property type="project" value="TreeGrafter"/>
</dbReference>
<comment type="similarity">
    <text evidence="3">Belongs to the acetyltransferase family. RimJ subfamily.</text>
</comment>
<dbReference type="Pfam" id="PF13302">
    <property type="entry name" value="Acetyltransf_3"/>
    <property type="match status" value="1"/>
</dbReference>
<keyword evidence="1" id="KW-0808">Transferase</keyword>
<comment type="caution">
    <text evidence="5">The sequence shown here is derived from an EMBL/GenBank/DDBJ whole genome shotgun (WGS) entry which is preliminary data.</text>
</comment>
<evidence type="ECO:0000256" key="1">
    <source>
        <dbReference type="ARBA" id="ARBA00022679"/>
    </source>
</evidence>
<dbReference type="PANTHER" id="PTHR43792">
    <property type="entry name" value="GNAT FAMILY, PUTATIVE (AFU_ORTHOLOGUE AFUA_3G00765)-RELATED-RELATED"/>
    <property type="match status" value="1"/>
</dbReference>
<dbReference type="InterPro" id="IPR000182">
    <property type="entry name" value="GNAT_dom"/>
</dbReference>
<dbReference type="InterPro" id="IPR016181">
    <property type="entry name" value="Acyl_CoA_acyltransferase"/>
</dbReference>
<evidence type="ECO:0000256" key="2">
    <source>
        <dbReference type="ARBA" id="ARBA00023315"/>
    </source>
</evidence>
<reference evidence="5" key="1">
    <citation type="journal article" date="2014" name="Front. Microbiol.">
        <title>High frequency of phylogenetically diverse reductive dehalogenase-homologous genes in deep subseafloor sedimentary metagenomes.</title>
        <authorList>
            <person name="Kawai M."/>
            <person name="Futagami T."/>
            <person name="Toyoda A."/>
            <person name="Takaki Y."/>
            <person name="Nishi S."/>
            <person name="Hori S."/>
            <person name="Arai W."/>
            <person name="Tsubouchi T."/>
            <person name="Morono Y."/>
            <person name="Uchiyama I."/>
            <person name="Ito T."/>
            <person name="Fujiyama A."/>
            <person name="Inagaki F."/>
            <person name="Takami H."/>
        </authorList>
    </citation>
    <scope>NUCLEOTIDE SEQUENCE</scope>
    <source>
        <strain evidence="5">Expedition CK06-06</strain>
    </source>
</reference>